<proteinExistence type="predicted"/>
<dbReference type="Proteomes" id="UP000789920">
    <property type="component" value="Unassembled WGS sequence"/>
</dbReference>
<evidence type="ECO:0000313" key="2">
    <source>
        <dbReference type="Proteomes" id="UP000789920"/>
    </source>
</evidence>
<organism evidence="1 2">
    <name type="scientific">Racocetra persica</name>
    <dbReference type="NCBI Taxonomy" id="160502"/>
    <lineage>
        <taxon>Eukaryota</taxon>
        <taxon>Fungi</taxon>
        <taxon>Fungi incertae sedis</taxon>
        <taxon>Mucoromycota</taxon>
        <taxon>Glomeromycotina</taxon>
        <taxon>Glomeromycetes</taxon>
        <taxon>Diversisporales</taxon>
        <taxon>Gigasporaceae</taxon>
        <taxon>Racocetra</taxon>
    </lineage>
</organism>
<name>A0ACA9RID6_9GLOM</name>
<accession>A0ACA9RID6</accession>
<keyword evidence="2" id="KW-1185">Reference proteome</keyword>
<sequence>ISLKKNKLESPIQGCKTTIMNQPTNQAVRDQPLVPQNANIPVNLSFDNLTAEQRY</sequence>
<reference evidence="1" key="1">
    <citation type="submission" date="2021-06" db="EMBL/GenBank/DDBJ databases">
        <authorList>
            <person name="Kallberg Y."/>
            <person name="Tangrot J."/>
            <person name="Rosling A."/>
        </authorList>
    </citation>
    <scope>NUCLEOTIDE SEQUENCE</scope>
    <source>
        <strain evidence="1">MA461A</strain>
    </source>
</reference>
<dbReference type="EMBL" id="CAJVQC010055262">
    <property type="protein sequence ID" value="CAG8795169.1"/>
    <property type="molecule type" value="Genomic_DNA"/>
</dbReference>
<feature type="non-terminal residue" evidence="1">
    <location>
        <position position="1"/>
    </location>
</feature>
<evidence type="ECO:0000313" key="1">
    <source>
        <dbReference type="EMBL" id="CAG8795169.1"/>
    </source>
</evidence>
<protein>
    <submittedName>
        <fullName evidence="1">16518_t:CDS:1</fullName>
    </submittedName>
</protein>
<comment type="caution">
    <text evidence="1">The sequence shown here is derived from an EMBL/GenBank/DDBJ whole genome shotgun (WGS) entry which is preliminary data.</text>
</comment>
<gene>
    <name evidence="1" type="ORF">RPERSI_LOCUS19910</name>
</gene>